<feature type="signal peptide" evidence="12">
    <location>
        <begin position="1"/>
        <end position="32"/>
    </location>
</feature>
<evidence type="ECO:0000256" key="11">
    <source>
        <dbReference type="RuleBase" id="RU003357"/>
    </source>
</evidence>
<evidence type="ECO:0000256" key="12">
    <source>
        <dbReference type="SAM" id="SignalP"/>
    </source>
</evidence>
<evidence type="ECO:0000256" key="5">
    <source>
        <dbReference type="ARBA" id="ARBA00022692"/>
    </source>
</evidence>
<proteinExistence type="inferred from homology"/>
<evidence type="ECO:0000256" key="10">
    <source>
        <dbReference type="PROSITE-ProRule" id="PRU01360"/>
    </source>
</evidence>
<evidence type="ECO:0000256" key="4">
    <source>
        <dbReference type="ARBA" id="ARBA00022452"/>
    </source>
</evidence>
<evidence type="ECO:0000313" key="15">
    <source>
        <dbReference type="EMBL" id="SFU88096.1"/>
    </source>
</evidence>
<protein>
    <submittedName>
        <fullName evidence="15">Outer membrane cobalamin receptor protein</fullName>
    </submittedName>
</protein>
<dbReference type="STRING" id="343013.SAMN04489707_103016"/>
<keyword evidence="4 10" id="KW-1134">Transmembrane beta strand</keyword>
<keyword evidence="7 10" id="KW-0472">Membrane</keyword>
<evidence type="ECO:0000313" key="16">
    <source>
        <dbReference type="Proteomes" id="UP000183656"/>
    </source>
</evidence>
<evidence type="ECO:0000256" key="7">
    <source>
        <dbReference type="ARBA" id="ARBA00023136"/>
    </source>
</evidence>
<dbReference type="InterPro" id="IPR012910">
    <property type="entry name" value="Plug_dom"/>
</dbReference>
<dbReference type="Gene3D" id="2.40.170.20">
    <property type="entry name" value="TonB-dependent receptor, beta-barrel domain"/>
    <property type="match status" value="1"/>
</dbReference>
<keyword evidence="3 10" id="KW-0813">Transport</keyword>
<keyword evidence="16" id="KW-1185">Reference proteome</keyword>
<feature type="domain" description="TonB-dependent receptor plug" evidence="14">
    <location>
        <begin position="67"/>
        <end position="174"/>
    </location>
</feature>
<evidence type="ECO:0000256" key="2">
    <source>
        <dbReference type="ARBA" id="ARBA00009810"/>
    </source>
</evidence>
<dbReference type="GO" id="GO:0015344">
    <property type="term" value="F:siderophore uptake transmembrane transporter activity"/>
    <property type="evidence" value="ECO:0007669"/>
    <property type="project" value="TreeGrafter"/>
</dbReference>
<dbReference type="CDD" id="cd01347">
    <property type="entry name" value="ligand_gated_channel"/>
    <property type="match status" value="1"/>
</dbReference>
<dbReference type="Pfam" id="PF00593">
    <property type="entry name" value="TonB_dep_Rec_b-barrel"/>
    <property type="match status" value="1"/>
</dbReference>
<dbReference type="SUPFAM" id="SSF56935">
    <property type="entry name" value="Porins"/>
    <property type="match status" value="1"/>
</dbReference>
<dbReference type="Proteomes" id="UP000183656">
    <property type="component" value="Unassembled WGS sequence"/>
</dbReference>
<evidence type="ECO:0000256" key="8">
    <source>
        <dbReference type="ARBA" id="ARBA00023170"/>
    </source>
</evidence>
<keyword evidence="8 15" id="KW-0675">Receptor</keyword>
<gene>
    <name evidence="15" type="ORF">SAMN04489707_103016</name>
</gene>
<dbReference type="EMBL" id="FPBX01000030">
    <property type="protein sequence ID" value="SFU88096.1"/>
    <property type="molecule type" value="Genomic_DNA"/>
</dbReference>
<dbReference type="PROSITE" id="PS52016">
    <property type="entry name" value="TONB_DEPENDENT_REC_3"/>
    <property type="match status" value="1"/>
</dbReference>
<feature type="chain" id="PRO_5010235277" evidence="12">
    <location>
        <begin position="33"/>
        <end position="757"/>
    </location>
</feature>
<dbReference type="GO" id="GO:0044718">
    <property type="term" value="P:siderophore transmembrane transport"/>
    <property type="evidence" value="ECO:0007669"/>
    <property type="project" value="TreeGrafter"/>
</dbReference>
<sequence>MKPLAPLPPAAPRNHLRTALALACLLHVPAWAADSLARDAAMLMDLSLQELIATPLITASRQTETRDQTPAQVMVITRAQIRERRYKNLADLLADLPGVDIQRGTKSSQYNQFAVQGNVGPNKLLVMLDGVRIGAPAGGNFPVAENLALYMAKQVEVLYGPAAALYGADAVAGVVNIITEAGTGPQGSWASVGAGRFGSQEASFMTGMRNAEGLSLAVGGHWQQSDRAPLDQYYPREFAKVPAMVNGATVVPADAREDYTGGIGSRSLYARADWAEQLSVGFFRHQFTSLTSTGDPPAMARYLDSSQWQPTTDTVYARLRFTPAPDVNAQLLIDHARLEVDPKARYNNTNNAYRDGFSYALGTRTGIEQSLSWRLSGTQQVQAGLGYQRYSAIETASLPAPYDTSKPAGAQGLYYPNTDLPVVIHSADFHNLSAYVQVQSQWSEGFSTTAGLRIDRHSAYGTTSNPRLGAVWKPLERHVFKLLYGEAFRAPSPEESLSAFGSFSGVRDGAGRYIGTNFRVPNFDLQPEKVRSLSAAWDWRPATNLNLGAHLYHSRITSLVVTQASNNVTAIPGAVLVNPETKGNAGRQVQTGLDLTAQWRFHAGGAWSGELWGSASWIRGRIDEGDGVDWAIPYAASHKFKLGATLRWLDRVSITPKVYWTGAVTNGRKKAPGDPLLPLGACTQTMVAPDRCTTPGYTVVDLHLGWHKLLNGKATLWLDIYNLFDKRYYAAGGSGSRTFWDTPQQPRSWMLTLDYPF</sequence>
<dbReference type="PANTHER" id="PTHR30069">
    <property type="entry name" value="TONB-DEPENDENT OUTER MEMBRANE RECEPTOR"/>
    <property type="match status" value="1"/>
</dbReference>
<keyword evidence="12" id="KW-0732">Signal</keyword>
<dbReference type="Pfam" id="PF07715">
    <property type="entry name" value="Plug"/>
    <property type="match status" value="1"/>
</dbReference>
<evidence type="ECO:0000256" key="9">
    <source>
        <dbReference type="ARBA" id="ARBA00023237"/>
    </source>
</evidence>
<reference evidence="15 16" key="1">
    <citation type="submission" date="2016-10" db="EMBL/GenBank/DDBJ databases">
        <authorList>
            <person name="de Groot N.N."/>
        </authorList>
    </citation>
    <scope>NUCLEOTIDE SEQUENCE [LARGE SCALE GENOMIC DNA]</scope>
    <source>
        <strain evidence="15 16">R-24608</strain>
    </source>
</reference>
<keyword evidence="5 10" id="KW-0812">Transmembrane</keyword>
<feature type="domain" description="TonB-dependent receptor-like beta-barrel" evidence="13">
    <location>
        <begin position="261"/>
        <end position="723"/>
    </location>
</feature>
<accession>A0A1I7JSE6</accession>
<comment type="similarity">
    <text evidence="2 10 11">Belongs to the TonB-dependent receptor family.</text>
</comment>
<dbReference type="InterPro" id="IPR039426">
    <property type="entry name" value="TonB-dep_rcpt-like"/>
</dbReference>
<evidence type="ECO:0000256" key="6">
    <source>
        <dbReference type="ARBA" id="ARBA00023077"/>
    </source>
</evidence>
<evidence type="ECO:0000256" key="1">
    <source>
        <dbReference type="ARBA" id="ARBA00004571"/>
    </source>
</evidence>
<evidence type="ECO:0000259" key="14">
    <source>
        <dbReference type="Pfam" id="PF07715"/>
    </source>
</evidence>
<dbReference type="AlphaFoldDB" id="A0A1I7JSE6"/>
<evidence type="ECO:0000256" key="3">
    <source>
        <dbReference type="ARBA" id="ARBA00022448"/>
    </source>
</evidence>
<comment type="subcellular location">
    <subcellularLocation>
        <location evidence="1 10">Cell outer membrane</location>
        <topology evidence="1 10">Multi-pass membrane protein</topology>
    </subcellularLocation>
</comment>
<dbReference type="InterPro" id="IPR037066">
    <property type="entry name" value="Plug_dom_sf"/>
</dbReference>
<dbReference type="GO" id="GO:0009279">
    <property type="term" value="C:cell outer membrane"/>
    <property type="evidence" value="ECO:0007669"/>
    <property type="project" value="UniProtKB-SubCell"/>
</dbReference>
<organism evidence="15 16">
    <name type="scientific">Paenacidovorax caeni</name>
    <dbReference type="NCBI Taxonomy" id="343013"/>
    <lineage>
        <taxon>Bacteria</taxon>
        <taxon>Pseudomonadati</taxon>
        <taxon>Pseudomonadota</taxon>
        <taxon>Betaproteobacteria</taxon>
        <taxon>Burkholderiales</taxon>
        <taxon>Comamonadaceae</taxon>
        <taxon>Paenacidovorax</taxon>
    </lineage>
</organism>
<name>A0A1I7JSE6_9BURK</name>
<dbReference type="InterPro" id="IPR036942">
    <property type="entry name" value="Beta-barrel_TonB_sf"/>
</dbReference>
<evidence type="ECO:0000259" key="13">
    <source>
        <dbReference type="Pfam" id="PF00593"/>
    </source>
</evidence>
<keyword evidence="6 11" id="KW-0798">TonB box</keyword>
<dbReference type="PANTHER" id="PTHR30069:SF39">
    <property type="entry name" value="BLL6183 PROTEIN"/>
    <property type="match status" value="1"/>
</dbReference>
<keyword evidence="9 10" id="KW-0998">Cell outer membrane</keyword>
<dbReference type="InterPro" id="IPR000531">
    <property type="entry name" value="Beta-barrel_TonB"/>
</dbReference>
<dbReference type="Gene3D" id="2.170.130.10">
    <property type="entry name" value="TonB-dependent receptor, plug domain"/>
    <property type="match status" value="1"/>
</dbReference>
<dbReference type="RefSeq" id="WP_199445252.1">
    <property type="nucleotide sequence ID" value="NZ_CYIG01000024.1"/>
</dbReference>